<keyword evidence="4" id="KW-1185">Reference proteome</keyword>
<comment type="caution">
    <text evidence="3">The sequence shown here is derived from an EMBL/GenBank/DDBJ whole genome shotgun (WGS) entry which is preliminary data.</text>
</comment>
<organism evidence="3 4">
    <name type="scientific">Micromonospora vinacea</name>
    <dbReference type="NCBI Taxonomy" id="709878"/>
    <lineage>
        <taxon>Bacteria</taxon>
        <taxon>Bacillati</taxon>
        <taxon>Actinomycetota</taxon>
        <taxon>Actinomycetes</taxon>
        <taxon>Micromonosporales</taxon>
        <taxon>Micromonosporaceae</taxon>
        <taxon>Micromonospora</taxon>
    </lineage>
</organism>
<dbReference type="InterPro" id="IPR021994">
    <property type="entry name" value="DUF3592"/>
</dbReference>
<gene>
    <name evidence="3" type="ORF">IW249_004741</name>
</gene>
<feature type="transmembrane region" description="Helical" evidence="1">
    <location>
        <begin position="79"/>
        <end position="97"/>
    </location>
</feature>
<dbReference type="RefSeq" id="WP_196922798.1">
    <property type="nucleotide sequence ID" value="NZ_JADOTY010000001.1"/>
</dbReference>
<reference evidence="3 4" key="1">
    <citation type="submission" date="2020-11" db="EMBL/GenBank/DDBJ databases">
        <title>Sequencing the genomes of 1000 actinobacteria strains.</title>
        <authorList>
            <person name="Klenk H.-P."/>
        </authorList>
    </citation>
    <scope>NUCLEOTIDE SEQUENCE [LARGE SCALE GENOMIC DNA]</scope>
    <source>
        <strain evidence="3 4">DSM 101695</strain>
    </source>
</reference>
<keyword evidence="1" id="KW-0472">Membrane</keyword>
<name>A0ABS0K6T7_9ACTN</name>
<dbReference type="EMBL" id="JADOTY010000001">
    <property type="protein sequence ID" value="MBG6104327.1"/>
    <property type="molecule type" value="Genomic_DNA"/>
</dbReference>
<accession>A0ABS0K6T7</accession>
<feature type="domain" description="DUF3592" evidence="2">
    <location>
        <begin position="4"/>
        <end position="70"/>
    </location>
</feature>
<evidence type="ECO:0000256" key="1">
    <source>
        <dbReference type="SAM" id="Phobius"/>
    </source>
</evidence>
<keyword evidence="1" id="KW-1133">Transmembrane helix</keyword>
<protein>
    <recommendedName>
        <fullName evidence="2">DUF3592 domain-containing protein</fullName>
    </recommendedName>
</protein>
<evidence type="ECO:0000313" key="3">
    <source>
        <dbReference type="EMBL" id="MBG6104327.1"/>
    </source>
</evidence>
<evidence type="ECO:0000259" key="2">
    <source>
        <dbReference type="Pfam" id="PF12158"/>
    </source>
</evidence>
<dbReference type="Pfam" id="PF12158">
    <property type="entry name" value="DUF3592"/>
    <property type="match status" value="1"/>
</dbReference>
<keyword evidence="1" id="KW-0812">Transmembrane</keyword>
<proteinExistence type="predicted"/>
<dbReference type="Proteomes" id="UP000631791">
    <property type="component" value="Unassembled WGS sequence"/>
</dbReference>
<evidence type="ECO:0000313" key="4">
    <source>
        <dbReference type="Proteomes" id="UP000631791"/>
    </source>
</evidence>
<sequence>MVYTTARLISSSETPLRANRQGTYYEFQYAVPDGRQVVLSEMVTSSGSLYRDGDSVSVLYSPDAPEHGRLWVSRGGAEFLPALGGIALAIVGLWGVIHELLKRRRRRQATARG</sequence>